<comment type="caution">
    <text evidence="4">The sequence shown here is derived from an EMBL/GenBank/DDBJ whole genome shotgun (WGS) entry which is preliminary data.</text>
</comment>
<evidence type="ECO:0000313" key="4">
    <source>
        <dbReference type="EMBL" id="KAJ5738338.1"/>
    </source>
</evidence>
<gene>
    <name evidence="4" type="ORF">N7493_001493</name>
</gene>
<dbReference type="Proteomes" id="UP001215712">
    <property type="component" value="Unassembled WGS sequence"/>
</dbReference>
<dbReference type="Gene3D" id="3.10.450.240">
    <property type="match status" value="1"/>
</dbReference>
<organism evidence="4 5">
    <name type="scientific">Penicillium malachiteum</name>
    <dbReference type="NCBI Taxonomy" id="1324776"/>
    <lineage>
        <taxon>Eukaryota</taxon>
        <taxon>Fungi</taxon>
        <taxon>Dikarya</taxon>
        <taxon>Ascomycota</taxon>
        <taxon>Pezizomycotina</taxon>
        <taxon>Eurotiomycetes</taxon>
        <taxon>Eurotiomycetidae</taxon>
        <taxon>Eurotiales</taxon>
        <taxon>Aspergillaceae</taxon>
        <taxon>Penicillium</taxon>
    </lineage>
</organism>
<name>A0AAD6HV05_9EURO</name>
<proteinExistence type="predicted"/>
<dbReference type="InterPro" id="IPR051975">
    <property type="entry name" value="mtLSU_mL45"/>
</dbReference>
<dbReference type="InterPro" id="IPR024621">
    <property type="entry name" value="Mba1"/>
</dbReference>
<keyword evidence="3" id="KW-0496">Mitochondrion</keyword>
<sequence>MAFSLHLPASRLARSANCTFLPSSKVTGLRQSRFFSQSSQQCAYKNMNFSPKNLAGPSLNARRRDTQRSMLPNDIGLLPGTFVRPLWRNLPSVFQNPRDRWQVEWAWIRSLFQNLMSLVMYCKKDNNLPLLLKDRRKIARLLYDDMYTAFSRGDSSGLRRLCADGLSQNLINQIESRPKNQRVTWKLVKWLRGPSTYFTGIRVMSDRATQLPEIANSGIRQIVLRMTSLQSMSKNTSSSTEAPAKEQNCEEYIVIQEIRWNGSSTGWRVWGYTKPTDLNTLNSDPYFAPGLSPLERIDAMKRSVGGGDS</sequence>
<reference evidence="4" key="1">
    <citation type="journal article" date="2023" name="IMA Fungus">
        <title>Comparative genomic study of the Penicillium genus elucidates a diverse pangenome and 15 lateral gene transfer events.</title>
        <authorList>
            <person name="Petersen C."/>
            <person name="Sorensen T."/>
            <person name="Nielsen M.R."/>
            <person name="Sondergaard T.E."/>
            <person name="Sorensen J.L."/>
            <person name="Fitzpatrick D.A."/>
            <person name="Frisvad J.C."/>
            <person name="Nielsen K.L."/>
        </authorList>
    </citation>
    <scope>NUCLEOTIDE SEQUENCE</scope>
    <source>
        <strain evidence="4">IBT 17514</strain>
    </source>
</reference>
<dbReference type="AlphaFoldDB" id="A0AAD6HV05"/>
<dbReference type="GO" id="GO:0005743">
    <property type="term" value="C:mitochondrial inner membrane"/>
    <property type="evidence" value="ECO:0007669"/>
    <property type="project" value="InterPro"/>
</dbReference>
<evidence type="ECO:0000256" key="2">
    <source>
        <dbReference type="ARBA" id="ARBA00022946"/>
    </source>
</evidence>
<accession>A0AAD6HV05</accession>
<evidence type="ECO:0000313" key="5">
    <source>
        <dbReference type="Proteomes" id="UP001215712"/>
    </source>
</evidence>
<dbReference type="EMBL" id="JAQJAN010000002">
    <property type="protein sequence ID" value="KAJ5738338.1"/>
    <property type="molecule type" value="Genomic_DNA"/>
</dbReference>
<reference evidence="4" key="2">
    <citation type="submission" date="2023-01" db="EMBL/GenBank/DDBJ databases">
        <authorList>
            <person name="Petersen C."/>
        </authorList>
    </citation>
    <scope>NUCLEOTIDE SEQUENCE</scope>
    <source>
        <strain evidence="4">IBT 17514</strain>
    </source>
</reference>
<comment type="subcellular location">
    <subcellularLocation>
        <location evidence="1">Mitochondrion</location>
    </subcellularLocation>
</comment>
<dbReference type="GO" id="GO:0032979">
    <property type="term" value="P:protein insertion into mitochondrial inner membrane from matrix"/>
    <property type="evidence" value="ECO:0007669"/>
    <property type="project" value="InterPro"/>
</dbReference>
<protein>
    <recommendedName>
        <fullName evidence="6">Tim44-like domain-containing protein</fullName>
    </recommendedName>
</protein>
<keyword evidence="5" id="KW-1185">Reference proteome</keyword>
<dbReference type="PANTHER" id="PTHR28554">
    <property type="entry name" value="39S RIBOSOMAL PROTEIN L45, MITOCHONDRIAL"/>
    <property type="match status" value="1"/>
</dbReference>
<evidence type="ECO:0000256" key="1">
    <source>
        <dbReference type="ARBA" id="ARBA00004173"/>
    </source>
</evidence>
<evidence type="ECO:0000256" key="3">
    <source>
        <dbReference type="ARBA" id="ARBA00023128"/>
    </source>
</evidence>
<dbReference type="Pfam" id="PF07961">
    <property type="entry name" value="MBA1"/>
    <property type="match status" value="1"/>
</dbReference>
<dbReference type="PANTHER" id="PTHR28554:SF1">
    <property type="entry name" value="LARGE RIBOSOMAL SUBUNIT PROTEIN ML45"/>
    <property type="match status" value="1"/>
</dbReference>
<evidence type="ECO:0008006" key="6">
    <source>
        <dbReference type="Google" id="ProtNLM"/>
    </source>
</evidence>
<keyword evidence="2" id="KW-0809">Transit peptide</keyword>